<accession>A0A385SKC8</accession>
<reference evidence="2" key="1">
    <citation type="submission" date="2018-09" db="EMBL/GenBank/DDBJ databases">
        <title>Chryseolinea sp. KIS68-18 isolated from soil.</title>
        <authorList>
            <person name="Weon H.-Y."/>
            <person name="Kwon S.-W."/>
            <person name="Lee S.A."/>
        </authorList>
    </citation>
    <scope>NUCLEOTIDE SEQUENCE [LARGE SCALE GENOMIC DNA]</scope>
    <source>
        <strain evidence="2">KIS68-18</strain>
    </source>
</reference>
<dbReference type="KEGG" id="chk:D4L85_10200"/>
<name>A0A385SKC8_9BACT</name>
<keyword evidence="2" id="KW-1185">Reference proteome</keyword>
<dbReference type="EMBL" id="CP032382">
    <property type="protein sequence ID" value="AYB30926.1"/>
    <property type="molecule type" value="Genomic_DNA"/>
</dbReference>
<dbReference type="AlphaFoldDB" id="A0A385SKC8"/>
<evidence type="ECO:0000313" key="2">
    <source>
        <dbReference type="Proteomes" id="UP000266183"/>
    </source>
</evidence>
<protein>
    <submittedName>
        <fullName evidence="1">Uncharacterized protein</fullName>
    </submittedName>
</protein>
<dbReference type="Proteomes" id="UP000266183">
    <property type="component" value="Chromosome"/>
</dbReference>
<proteinExistence type="predicted"/>
<gene>
    <name evidence="1" type="ORF">D4L85_10200</name>
</gene>
<organism evidence="1 2">
    <name type="scientific">Chryseolinea soli</name>
    <dbReference type="NCBI Taxonomy" id="2321403"/>
    <lineage>
        <taxon>Bacteria</taxon>
        <taxon>Pseudomonadati</taxon>
        <taxon>Bacteroidota</taxon>
        <taxon>Cytophagia</taxon>
        <taxon>Cytophagales</taxon>
        <taxon>Fulvivirgaceae</taxon>
        <taxon>Chryseolinea</taxon>
    </lineage>
</organism>
<evidence type="ECO:0000313" key="1">
    <source>
        <dbReference type="EMBL" id="AYB30926.1"/>
    </source>
</evidence>
<sequence>MVDWTSGILYKLNGEQQRSQYSIGGSFDGVRQSSDGVYAVVFDRHGTKGLVLKHGKIIREINRSYYCAQAYEYPIEIIKLPEGYAIVHCPEEYNLIEIELIESGKKVTQTEGRKPADCFHTRLQVNPSNTHMLNAGWVWHPYGILELYDLKHAIADNSLFDNLSVKIPISGEVGSAAFLGDDHFVVGTTYEGPLDDEAPDENELGPNQIGLFSISANRFVKVCSVDRTIGTLVPMSADYVLDLYQHPKVIDINSGAVLESVTDIDSGKQDLAITHRSDMIPPMAISLAERRIAIGAGNAIEILEWPA</sequence>